<evidence type="ECO:0000313" key="1">
    <source>
        <dbReference type="EMBL" id="HCO22452.1"/>
    </source>
</evidence>
<dbReference type="GO" id="GO:0006974">
    <property type="term" value="P:DNA damage response"/>
    <property type="evidence" value="ECO:0007669"/>
    <property type="project" value="TreeGrafter"/>
</dbReference>
<organism evidence="1 2">
    <name type="scientific">Gimesia maris</name>
    <dbReference type="NCBI Taxonomy" id="122"/>
    <lineage>
        <taxon>Bacteria</taxon>
        <taxon>Pseudomonadati</taxon>
        <taxon>Planctomycetota</taxon>
        <taxon>Planctomycetia</taxon>
        <taxon>Planctomycetales</taxon>
        <taxon>Planctomycetaceae</taxon>
        <taxon>Gimesia</taxon>
    </lineage>
</organism>
<comment type="caution">
    <text evidence="1">The sequence shown here is derived from an EMBL/GenBank/DDBJ whole genome shotgun (WGS) entry which is preliminary data.</text>
</comment>
<sequence>MNFNNVSTDIRRGTVMKAVMIRTLVVVLLCTTGIPAYSQFDGSGILGAEAGTVSGYGTVVIEKTPAVMRMQVDLLSKASSLEEALAGLKDRIEASRAQLAAFGVDKASIKLGEPKLSAGKTDRQQQMEALLAERMRSLNEGRAQKKASATTPVTVSVQLTAEWKLKAKTIEELLLSTQPLQKKIKDADLGGLKAASQLSPEEQEIMEEMGEMSMYGNDGEAKPGEPVFSYASPISQEEEDKALGEAFQKAKSQAARLAKAAGHQLGKLSSISSNAGSVGQESDYGYSSVYYSVSRRLQAAENSDDSQAEGVSILPGPVKYQVTVTAGFVLKEK</sequence>
<evidence type="ECO:0008006" key="3">
    <source>
        <dbReference type="Google" id="ProtNLM"/>
    </source>
</evidence>
<dbReference type="InterPro" id="IPR007497">
    <property type="entry name" value="SIMPL/DUF541"/>
</dbReference>
<name>A0A3D3R2Z2_9PLAN</name>
<protein>
    <recommendedName>
        <fullName evidence="3">DUF541 domain-containing protein</fullName>
    </recommendedName>
</protein>
<reference evidence="1 2" key="1">
    <citation type="journal article" date="2018" name="Nat. Biotechnol.">
        <title>A standardized bacterial taxonomy based on genome phylogeny substantially revises the tree of life.</title>
        <authorList>
            <person name="Parks D.H."/>
            <person name="Chuvochina M."/>
            <person name="Waite D.W."/>
            <person name="Rinke C."/>
            <person name="Skarshewski A."/>
            <person name="Chaumeil P.A."/>
            <person name="Hugenholtz P."/>
        </authorList>
    </citation>
    <scope>NUCLEOTIDE SEQUENCE [LARGE SCALE GENOMIC DNA]</scope>
    <source>
        <strain evidence="1">UBA9375</strain>
    </source>
</reference>
<gene>
    <name evidence="1" type="ORF">DIT97_05090</name>
</gene>
<dbReference type="Pfam" id="PF04402">
    <property type="entry name" value="SIMPL"/>
    <property type="match status" value="1"/>
</dbReference>
<dbReference type="Gene3D" id="3.30.110.170">
    <property type="entry name" value="Protein of unknown function (DUF541), domain 1"/>
    <property type="match status" value="1"/>
</dbReference>
<proteinExistence type="predicted"/>
<evidence type="ECO:0000313" key="2">
    <source>
        <dbReference type="Proteomes" id="UP000263642"/>
    </source>
</evidence>
<dbReference type="PANTHER" id="PTHR34387:SF2">
    <property type="entry name" value="SLR1258 PROTEIN"/>
    <property type="match status" value="1"/>
</dbReference>
<dbReference type="Proteomes" id="UP000263642">
    <property type="component" value="Unassembled WGS sequence"/>
</dbReference>
<dbReference type="AlphaFoldDB" id="A0A3D3R2Z2"/>
<accession>A0A3D3R2Z2</accession>
<dbReference type="EMBL" id="DQAY01000033">
    <property type="protein sequence ID" value="HCO22452.1"/>
    <property type="molecule type" value="Genomic_DNA"/>
</dbReference>
<dbReference type="PANTHER" id="PTHR34387">
    <property type="entry name" value="SLR1258 PROTEIN"/>
    <property type="match status" value="1"/>
</dbReference>
<dbReference type="InterPro" id="IPR052022">
    <property type="entry name" value="26kDa_periplasmic_antigen"/>
</dbReference>